<name>A0A3A8PIX0_9BACT</name>
<keyword evidence="9" id="KW-1185">Reference proteome</keyword>
<dbReference type="GO" id="GO:0015035">
    <property type="term" value="F:protein-disulfide reductase activity"/>
    <property type="evidence" value="ECO:0007669"/>
    <property type="project" value="UniProtKB-UniRule"/>
</dbReference>
<dbReference type="SUPFAM" id="SSF52833">
    <property type="entry name" value="Thioredoxin-like"/>
    <property type="match status" value="1"/>
</dbReference>
<dbReference type="NCBIfam" id="TIGR01068">
    <property type="entry name" value="thioredoxin"/>
    <property type="match status" value="1"/>
</dbReference>
<gene>
    <name evidence="8" type="primary">trxA</name>
    <name evidence="8" type="ORF">D7V93_25360</name>
</gene>
<dbReference type="EMBL" id="RAWB01000297">
    <property type="protein sequence ID" value="RKH54581.1"/>
    <property type="molecule type" value="Genomic_DNA"/>
</dbReference>
<keyword evidence="5" id="KW-0676">Redox-active center</keyword>
<evidence type="ECO:0000256" key="6">
    <source>
        <dbReference type="NCBIfam" id="TIGR01068"/>
    </source>
</evidence>
<reference evidence="9" key="1">
    <citation type="submission" date="2018-09" db="EMBL/GenBank/DDBJ databases">
        <authorList>
            <person name="Livingstone P.G."/>
            <person name="Whitworth D.E."/>
        </authorList>
    </citation>
    <scope>NUCLEOTIDE SEQUENCE [LARGE SCALE GENOMIC DNA]</scope>
    <source>
        <strain evidence="9">CA051B</strain>
    </source>
</reference>
<dbReference type="InterPro" id="IPR036249">
    <property type="entry name" value="Thioredoxin-like_sf"/>
</dbReference>
<evidence type="ECO:0000313" key="8">
    <source>
        <dbReference type="EMBL" id="RKH54581.1"/>
    </source>
</evidence>
<feature type="domain" description="Thioredoxin" evidence="7">
    <location>
        <begin position="1"/>
        <end position="105"/>
    </location>
</feature>
<dbReference type="PROSITE" id="PS51352">
    <property type="entry name" value="THIOREDOXIN_2"/>
    <property type="match status" value="1"/>
</dbReference>
<accession>A0A3A8PIX0</accession>
<keyword evidence="3" id="KW-0249">Electron transport</keyword>
<evidence type="ECO:0000256" key="3">
    <source>
        <dbReference type="ARBA" id="ARBA00022982"/>
    </source>
</evidence>
<sequence length="130" mass="14443">MATIEIGKGNFKDIVSKEGIVLLDWWATWCAPCRTFAPVFEQASEKHPDITFGKIDTDREAELSGVFAIRSIPTLMVFRDGIRLFEQAGALPAAALEDLLRQVRALDMNDVRKQLVDREAQQQPGGSPQA</sequence>
<dbReference type="InterPro" id="IPR013766">
    <property type="entry name" value="Thioredoxin_domain"/>
</dbReference>
<evidence type="ECO:0000256" key="2">
    <source>
        <dbReference type="ARBA" id="ARBA00022448"/>
    </source>
</evidence>
<protein>
    <recommendedName>
        <fullName evidence="6">Thioredoxin</fullName>
    </recommendedName>
</protein>
<dbReference type="InterPro" id="IPR005746">
    <property type="entry name" value="Thioredoxin"/>
</dbReference>
<dbReference type="GO" id="GO:0005829">
    <property type="term" value="C:cytosol"/>
    <property type="evidence" value="ECO:0007669"/>
    <property type="project" value="TreeGrafter"/>
</dbReference>
<dbReference type="Gene3D" id="3.40.30.10">
    <property type="entry name" value="Glutaredoxin"/>
    <property type="match status" value="1"/>
</dbReference>
<keyword evidence="4" id="KW-1015">Disulfide bond</keyword>
<dbReference type="CDD" id="cd02947">
    <property type="entry name" value="TRX_family"/>
    <property type="match status" value="1"/>
</dbReference>
<evidence type="ECO:0000256" key="1">
    <source>
        <dbReference type="ARBA" id="ARBA00008987"/>
    </source>
</evidence>
<dbReference type="PANTHER" id="PTHR45663">
    <property type="entry name" value="GEO12009P1"/>
    <property type="match status" value="1"/>
</dbReference>
<dbReference type="PANTHER" id="PTHR45663:SF40">
    <property type="entry name" value="THIOREDOXIN 2"/>
    <property type="match status" value="1"/>
</dbReference>
<dbReference type="AlphaFoldDB" id="A0A3A8PIX0"/>
<proteinExistence type="inferred from homology"/>
<comment type="similarity">
    <text evidence="1">Belongs to the thioredoxin family.</text>
</comment>
<evidence type="ECO:0000313" key="9">
    <source>
        <dbReference type="Proteomes" id="UP000272888"/>
    </source>
</evidence>
<dbReference type="Pfam" id="PF00085">
    <property type="entry name" value="Thioredoxin"/>
    <property type="match status" value="1"/>
</dbReference>
<dbReference type="Proteomes" id="UP000272888">
    <property type="component" value="Unassembled WGS sequence"/>
</dbReference>
<comment type="caution">
    <text evidence="8">The sequence shown here is derived from an EMBL/GenBank/DDBJ whole genome shotgun (WGS) entry which is preliminary data.</text>
</comment>
<organism evidence="8 9">
    <name type="scientific">Corallococcus llansteffanensis</name>
    <dbReference type="NCBI Taxonomy" id="2316731"/>
    <lineage>
        <taxon>Bacteria</taxon>
        <taxon>Pseudomonadati</taxon>
        <taxon>Myxococcota</taxon>
        <taxon>Myxococcia</taxon>
        <taxon>Myxococcales</taxon>
        <taxon>Cystobacterineae</taxon>
        <taxon>Myxococcaceae</taxon>
        <taxon>Corallococcus</taxon>
    </lineage>
</organism>
<dbReference type="PRINTS" id="PR00421">
    <property type="entry name" value="THIOREDOXIN"/>
</dbReference>
<evidence type="ECO:0000256" key="4">
    <source>
        <dbReference type="ARBA" id="ARBA00023157"/>
    </source>
</evidence>
<evidence type="ECO:0000259" key="7">
    <source>
        <dbReference type="PROSITE" id="PS51352"/>
    </source>
</evidence>
<evidence type="ECO:0000256" key="5">
    <source>
        <dbReference type="ARBA" id="ARBA00023284"/>
    </source>
</evidence>
<dbReference type="RefSeq" id="WP_120645847.1">
    <property type="nucleotide sequence ID" value="NZ_RAWB01000297.1"/>
</dbReference>
<keyword evidence="2" id="KW-0813">Transport</keyword>